<keyword evidence="2" id="KW-1185">Reference proteome</keyword>
<evidence type="ECO:0000313" key="2">
    <source>
        <dbReference type="Proteomes" id="UP000031668"/>
    </source>
</evidence>
<dbReference type="AlphaFoldDB" id="A0A0C2JKU9"/>
<dbReference type="Proteomes" id="UP000031668">
    <property type="component" value="Unassembled WGS sequence"/>
</dbReference>
<protein>
    <submittedName>
        <fullName evidence="1">Uncharacterized protein</fullName>
    </submittedName>
</protein>
<accession>A0A0C2JKU9</accession>
<proteinExistence type="predicted"/>
<organism evidence="1 2">
    <name type="scientific">Thelohanellus kitauei</name>
    <name type="common">Myxosporean</name>
    <dbReference type="NCBI Taxonomy" id="669202"/>
    <lineage>
        <taxon>Eukaryota</taxon>
        <taxon>Metazoa</taxon>
        <taxon>Cnidaria</taxon>
        <taxon>Myxozoa</taxon>
        <taxon>Myxosporea</taxon>
        <taxon>Bivalvulida</taxon>
        <taxon>Platysporina</taxon>
        <taxon>Myxobolidae</taxon>
        <taxon>Thelohanellus</taxon>
    </lineage>
</organism>
<gene>
    <name evidence="1" type="ORF">RF11_01323</name>
</gene>
<evidence type="ECO:0000313" key="1">
    <source>
        <dbReference type="EMBL" id="KII70018.1"/>
    </source>
</evidence>
<name>A0A0C2JKU9_THEKT</name>
<reference evidence="1 2" key="1">
    <citation type="journal article" date="2014" name="Genome Biol. Evol.">
        <title>The genome of the myxosporean Thelohanellus kitauei shows adaptations to nutrient acquisition within its fish host.</title>
        <authorList>
            <person name="Yang Y."/>
            <person name="Xiong J."/>
            <person name="Zhou Z."/>
            <person name="Huo F."/>
            <person name="Miao W."/>
            <person name="Ran C."/>
            <person name="Liu Y."/>
            <person name="Zhang J."/>
            <person name="Feng J."/>
            <person name="Wang M."/>
            <person name="Wang M."/>
            <person name="Wang L."/>
            <person name="Yao B."/>
        </authorList>
    </citation>
    <scope>NUCLEOTIDE SEQUENCE [LARGE SCALE GENOMIC DNA]</scope>
    <source>
        <strain evidence="1">Wuqing</strain>
    </source>
</reference>
<comment type="caution">
    <text evidence="1">The sequence shown here is derived from an EMBL/GenBank/DDBJ whole genome shotgun (WGS) entry which is preliminary data.</text>
</comment>
<dbReference type="EMBL" id="JWZT01002214">
    <property type="protein sequence ID" value="KII70018.1"/>
    <property type="molecule type" value="Genomic_DNA"/>
</dbReference>
<sequence length="106" mass="12344">MTLPQVALLGDDPNIYLVFSAMLADPFSEELINAFKMLNRPVFDPPNLSNRSFCLLINYFVEHFVKPKNNGERYARVLLFYAISLSIKQIHKEFSYVNQKIWDNPC</sequence>